<gene>
    <name evidence="1" type="ORF">Mal15_44660</name>
</gene>
<protein>
    <submittedName>
        <fullName evidence="1">Uncharacterized protein</fullName>
    </submittedName>
</protein>
<proteinExistence type="predicted"/>
<keyword evidence="2" id="KW-1185">Reference proteome</keyword>
<evidence type="ECO:0000313" key="1">
    <source>
        <dbReference type="EMBL" id="QEG00396.1"/>
    </source>
</evidence>
<dbReference type="AlphaFoldDB" id="A0A5B9MLK0"/>
<dbReference type="EMBL" id="CP036264">
    <property type="protein sequence ID" value="QEG00396.1"/>
    <property type="molecule type" value="Genomic_DNA"/>
</dbReference>
<evidence type="ECO:0000313" key="2">
    <source>
        <dbReference type="Proteomes" id="UP000321353"/>
    </source>
</evidence>
<accession>A0A5B9MLK0</accession>
<organism evidence="1 2">
    <name type="scientific">Stieleria maiorica</name>
    <dbReference type="NCBI Taxonomy" id="2795974"/>
    <lineage>
        <taxon>Bacteria</taxon>
        <taxon>Pseudomonadati</taxon>
        <taxon>Planctomycetota</taxon>
        <taxon>Planctomycetia</taxon>
        <taxon>Pirellulales</taxon>
        <taxon>Pirellulaceae</taxon>
        <taxon>Stieleria</taxon>
    </lineage>
</organism>
<sequence length="106" mass="11792">MEKKQLRVGNLFSSVHSLPVRTPRLPPLRFRLGWTVAVLSEVAAGQSLTFSRPRRVRRTRRPSEHIVEYANQAATKDYGAVALASGGFGSGSLTFIFSWTTRGSMR</sequence>
<name>A0A5B9MLK0_9BACT</name>
<reference evidence="1 2" key="1">
    <citation type="submission" date="2019-02" db="EMBL/GenBank/DDBJ databases">
        <title>Planctomycetal bacteria perform biofilm scaping via a novel small molecule.</title>
        <authorList>
            <person name="Jeske O."/>
            <person name="Boedeker C."/>
            <person name="Wiegand S."/>
            <person name="Breitling P."/>
            <person name="Kallscheuer N."/>
            <person name="Jogler M."/>
            <person name="Rohde M."/>
            <person name="Petersen J."/>
            <person name="Medema M.H."/>
            <person name="Surup F."/>
            <person name="Jogler C."/>
        </authorList>
    </citation>
    <scope>NUCLEOTIDE SEQUENCE [LARGE SCALE GENOMIC DNA]</scope>
    <source>
        <strain evidence="1 2">Mal15</strain>
    </source>
</reference>
<dbReference type="KEGG" id="smam:Mal15_44660"/>
<dbReference type="Proteomes" id="UP000321353">
    <property type="component" value="Chromosome"/>
</dbReference>